<name>A0ACC1CJZ1_9NEOP</name>
<proteinExistence type="predicted"/>
<protein>
    <submittedName>
        <fullName evidence="1">Uncharacterized protein</fullName>
    </submittedName>
</protein>
<dbReference type="EMBL" id="CM034409">
    <property type="protein sequence ID" value="KAJ0171887.1"/>
    <property type="molecule type" value="Genomic_DNA"/>
</dbReference>
<gene>
    <name evidence="1" type="ORF">K1T71_012650</name>
</gene>
<accession>A0ACC1CJZ1</accession>
<keyword evidence="2" id="KW-1185">Reference proteome</keyword>
<comment type="caution">
    <text evidence="1">The sequence shown here is derived from an EMBL/GenBank/DDBJ whole genome shotgun (WGS) entry which is preliminary data.</text>
</comment>
<organism evidence="1 2">
    <name type="scientific">Dendrolimus kikuchii</name>
    <dbReference type="NCBI Taxonomy" id="765133"/>
    <lineage>
        <taxon>Eukaryota</taxon>
        <taxon>Metazoa</taxon>
        <taxon>Ecdysozoa</taxon>
        <taxon>Arthropoda</taxon>
        <taxon>Hexapoda</taxon>
        <taxon>Insecta</taxon>
        <taxon>Pterygota</taxon>
        <taxon>Neoptera</taxon>
        <taxon>Endopterygota</taxon>
        <taxon>Lepidoptera</taxon>
        <taxon>Glossata</taxon>
        <taxon>Ditrysia</taxon>
        <taxon>Bombycoidea</taxon>
        <taxon>Lasiocampidae</taxon>
        <taxon>Dendrolimus</taxon>
    </lineage>
</organism>
<evidence type="ECO:0000313" key="1">
    <source>
        <dbReference type="EMBL" id="KAJ0171887.1"/>
    </source>
</evidence>
<evidence type="ECO:0000313" key="2">
    <source>
        <dbReference type="Proteomes" id="UP000824533"/>
    </source>
</evidence>
<dbReference type="Proteomes" id="UP000824533">
    <property type="component" value="Linkage Group LG23"/>
</dbReference>
<reference evidence="1 2" key="1">
    <citation type="journal article" date="2021" name="Front. Genet.">
        <title>Chromosome-Level Genome Assembly Reveals Significant Gene Expansion in the Toll and IMD Signaling Pathways of Dendrolimus kikuchii.</title>
        <authorList>
            <person name="Zhou J."/>
            <person name="Wu P."/>
            <person name="Xiong Z."/>
            <person name="Liu N."/>
            <person name="Zhao N."/>
            <person name="Ji M."/>
            <person name="Qiu Y."/>
            <person name="Yang B."/>
        </authorList>
    </citation>
    <scope>NUCLEOTIDE SEQUENCE [LARGE SCALE GENOMIC DNA]</scope>
    <source>
        <strain evidence="1">Ann1</strain>
    </source>
</reference>
<sequence>MSGTMTTSFQIEKLQGRNNFPAWKFTVKTYLQHEGLWHCTEPTADKTVDTAQDIKAKSKLILLLDPVNYNHVQDAKTAKEVKVGLLKDLINTTLESSQSVEDYVNRIMSSAHKLRNIQFNVEDEWLGTLISGLKISDDLVKTKLLQEVKTTSETNAFYTTKRKTRQLFQAKPSVYPSGPRCYNCNKQGHIAKYCKVKKDKETKNTSFVAAFSATTQQDVNKWYIDFFFIFFLLQEINRQADGPLDGKRDVLYVPGLAINLLSVSAMVKKGLKLIFNSQGCVIYNTEGNLICSATLVNNLYCLNLENNDIVANLTSSDEAVNNSILWH</sequence>